<dbReference type="Proteomes" id="UP000192923">
    <property type="component" value="Unassembled WGS sequence"/>
</dbReference>
<evidence type="ECO:0000259" key="1">
    <source>
        <dbReference type="Pfam" id="PF05406"/>
    </source>
</evidence>
<dbReference type="OrthoDB" id="5801306at2"/>
<dbReference type="InterPro" id="IPR036930">
    <property type="entry name" value="WGR_dom_sf"/>
</dbReference>
<dbReference type="STRING" id="1760988.SAMN02949497_4813"/>
<dbReference type="EMBL" id="FXAM01000005">
    <property type="protein sequence ID" value="SMF97840.1"/>
    <property type="molecule type" value="Genomic_DNA"/>
</dbReference>
<reference evidence="2 3" key="1">
    <citation type="submission" date="2016-12" db="EMBL/GenBank/DDBJ databases">
        <authorList>
            <person name="Song W.-J."/>
            <person name="Kurnit D.M."/>
        </authorList>
    </citation>
    <scope>NUCLEOTIDE SEQUENCE [LARGE SCALE GENOMIC DNA]</scope>
    <source>
        <strain evidence="2 3">175</strain>
    </source>
</reference>
<organism evidence="2 3">
    <name type="scientific">Methylomagnum ishizawai</name>
    <dbReference type="NCBI Taxonomy" id="1760988"/>
    <lineage>
        <taxon>Bacteria</taxon>
        <taxon>Pseudomonadati</taxon>
        <taxon>Pseudomonadota</taxon>
        <taxon>Gammaproteobacteria</taxon>
        <taxon>Methylococcales</taxon>
        <taxon>Methylococcaceae</taxon>
        <taxon>Methylomagnum</taxon>
    </lineage>
</organism>
<proteinExistence type="predicted"/>
<evidence type="ECO:0000313" key="2">
    <source>
        <dbReference type="EMBL" id="SMF97840.1"/>
    </source>
</evidence>
<dbReference type="InterPro" id="IPR049809">
    <property type="entry name" value="YehF/YfeS-like_WGR"/>
</dbReference>
<dbReference type="CDD" id="cd07996">
    <property type="entry name" value="WGR_MMR_like"/>
    <property type="match status" value="1"/>
</dbReference>
<dbReference type="InterPro" id="IPR008893">
    <property type="entry name" value="WGR_domain"/>
</dbReference>
<dbReference type="SUPFAM" id="SSF142921">
    <property type="entry name" value="WGR domain-like"/>
    <property type="match status" value="1"/>
</dbReference>
<feature type="domain" description="WGR" evidence="1">
    <location>
        <begin position="19"/>
        <end position="80"/>
    </location>
</feature>
<accession>A0A1Y6D5X5</accession>
<dbReference type="Pfam" id="PF05406">
    <property type="entry name" value="WGR"/>
    <property type="match status" value="1"/>
</dbReference>
<dbReference type="AlphaFoldDB" id="A0A1Y6D5X5"/>
<keyword evidence="3" id="KW-1185">Reference proteome</keyword>
<gene>
    <name evidence="2" type="ORF">SAMN02949497_4813</name>
</gene>
<dbReference type="RefSeq" id="WP_085216846.1">
    <property type="nucleotide sequence ID" value="NZ_FXAM01000005.1"/>
</dbReference>
<name>A0A1Y6D5X5_9GAMM</name>
<evidence type="ECO:0000313" key="3">
    <source>
        <dbReference type="Proteomes" id="UP000192923"/>
    </source>
</evidence>
<sequence>MPNSNAGEGPLHIIRWEKGTRYYEAHIGQDLWGGWVLTRVWGRRGSPLGRVRRIPCGSYEEARAKLAGVERQRGRRGYRAVG</sequence>
<protein>
    <submittedName>
        <fullName evidence="2">WGR domain-containing protein</fullName>
    </submittedName>
</protein>